<dbReference type="EMBL" id="BLAE01000064">
    <property type="protein sequence ID" value="GES14820.1"/>
    <property type="molecule type" value="Genomic_DNA"/>
</dbReference>
<name>A0A5M3X1F8_9ACTN</name>
<evidence type="ECO:0000256" key="1">
    <source>
        <dbReference type="SAM" id="SignalP"/>
    </source>
</evidence>
<reference evidence="2 3" key="1">
    <citation type="submission" date="2019-10" db="EMBL/GenBank/DDBJ databases">
        <title>Whole genome shotgun sequence of Acrocarpospora macrocephala NBRC 16266.</title>
        <authorList>
            <person name="Ichikawa N."/>
            <person name="Kimura A."/>
            <person name="Kitahashi Y."/>
            <person name="Komaki H."/>
            <person name="Oguchi A."/>
        </authorList>
    </citation>
    <scope>NUCLEOTIDE SEQUENCE [LARGE SCALE GENOMIC DNA]</scope>
    <source>
        <strain evidence="2 3">NBRC 16266</strain>
    </source>
</reference>
<accession>A0A5M3X1F8</accession>
<organism evidence="2 3">
    <name type="scientific">Acrocarpospora macrocephala</name>
    <dbReference type="NCBI Taxonomy" id="150177"/>
    <lineage>
        <taxon>Bacteria</taxon>
        <taxon>Bacillati</taxon>
        <taxon>Actinomycetota</taxon>
        <taxon>Actinomycetes</taxon>
        <taxon>Streptosporangiales</taxon>
        <taxon>Streptosporangiaceae</taxon>
        <taxon>Acrocarpospora</taxon>
    </lineage>
</organism>
<evidence type="ECO:0008006" key="4">
    <source>
        <dbReference type="Google" id="ProtNLM"/>
    </source>
</evidence>
<feature type="signal peptide" evidence="1">
    <location>
        <begin position="1"/>
        <end position="33"/>
    </location>
</feature>
<evidence type="ECO:0000313" key="3">
    <source>
        <dbReference type="Proteomes" id="UP000331127"/>
    </source>
</evidence>
<protein>
    <recommendedName>
        <fullName evidence="4">Lipoprotein</fullName>
    </recommendedName>
</protein>
<comment type="caution">
    <text evidence="2">The sequence shown here is derived from an EMBL/GenBank/DDBJ whole genome shotgun (WGS) entry which is preliminary data.</text>
</comment>
<keyword evidence="1" id="KW-0732">Signal</keyword>
<dbReference type="Gene3D" id="2.50.20.20">
    <property type="match status" value="1"/>
</dbReference>
<gene>
    <name evidence="2" type="ORF">Amac_084170</name>
</gene>
<sequence>MQLIFGMIAAMKKMITILLAGGGLLMTAVPAQAAPVDPVRALKAKLVPGHGVRFTETTTLSGKDVTTLSGDVVKAQLLGRTGTFQFSKKGIAASDITAKWLDGAAASRRALPPERAISVGKVCYVSGGTWKEDLPKGKTWYRTEAFAAGAAGFQGQVINPAEPTTLSVLIKKAKKVRNTYTGTITFKQLDKASPWFSASIPLRASDDTKVSYTLTISSAGLVTRVVSSYPATGVFDTNEMDGKTITIDSRFTGWGRKVSIKAPDRHKVATKLNE</sequence>
<evidence type="ECO:0000313" key="2">
    <source>
        <dbReference type="EMBL" id="GES14820.1"/>
    </source>
</evidence>
<keyword evidence="3" id="KW-1185">Reference proteome</keyword>
<dbReference type="AlphaFoldDB" id="A0A5M3X1F8"/>
<proteinExistence type="predicted"/>
<dbReference type="Proteomes" id="UP000331127">
    <property type="component" value="Unassembled WGS sequence"/>
</dbReference>
<feature type="chain" id="PRO_5024308974" description="Lipoprotein" evidence="1">
    <location>
        <begin position="34"/>
        <end position="274"/>
    </location>
</feature>